<dbReference type="Proteomes" id="UP000653454">
    <property type="component" value="Unassembled WGS sequence"/>
</dbReference>
<dbReference type="PANTHER" id="PTHR10003">
    <property type="entry name" value="SUPEROXIDE DISMUTASE CU-ZN -RELATED"/>
    <property type="match status" value="1"/>
</dbReference>
<organism evidence="12 13">
    <name type="scientific">Plutella xylostella</name>
    <name type="common">Diamondback moth</name>
    <name type="synonym">Plutella maculipennis</name>
    <dbReference type="NCBI Taxonomy" id="51655"/>
    <lineage>
        <taxon>Eukaryota</taxon>
        <taxon>Metazoa</taxon>
        <taxon>Ecdysozoa</taxon>
        <taxon>Arthropoda</taxon>
        <taxon>Hexapoda</taxon>
        <taxon>Insecta</taxon>
        <taxon>Pterygota</taxon>
        <taxon>Neoptera</taxon>
        <taxon>Endopterygota</taxon>
        <taxon>Lepidoptera</taxon>
        <taxon>Glossata</taxon>
        <taxon>Ditrysia</taxon>
        <taxon>Yponomeutoidea</taxon>
        <taxon>Plutellidae</taxon>
        <taxon>Plutella</taxon>
    </lineage>
</organism>
<keyword evidence="10" id="KW-0732">Signal</keyword>
<keyword evidence="6 9" id="KW-0186">Copper</keyword>
<dbReference type="CDD" id="cd00305">
    <property type="entry name" value="Cu-Zn_Superoxide_Dismutase"/>
    <property type="match status" value="1"/>
</dbReference>
<proteinExistence type="inferred from homology"/>
<gene>
    <name evidence="12" type="ORF">PLXY2_LOCUS1605</name>
</gene>
<dbReference type="PRINTS" id="PR00068">
    <property type="entry name" value="CUZNDISMTASE"/>
</dbReference>
<keyword evidence="4" id="KW-0049">Antioxidant</keyword>
<name>A0A8S4DGF9_PLUXY</name>
<keyword evidence="3 9" id="KW-0862">Zinc</keyword>
<evidence type="ECO:0000256" key="10">
    <source>
        <dbReference type="SAM" id="SignalP"/>
    </source>
</evidence>
<dbReference type="PROSITE" id="PS00087">
    <property type="entry name" value="SOD_CU_ZN_1"/>
    <property type="match status" value="1"/>
</dbReference>
<comment type="cofactor">
    <cofactor evidence="9">
        <name>Zn(2+)</name>
        <dbReference type="ChEBI" id="CHEBI:29105"/>
    </cofactor>
    <text evidence="9">Binds 1 zinc ion per subunit.</text>
</comment>
<dbReference type="FunFam" id="2.60.40.200:FF:000003">
    <property type="entry name" value="Superoxide dismutase [Cu-Zn], chloroplastic"/>
    <property type="match status" value="1"/>
</dbReference>
<dbReference type="EC" id="1.15.1.1" evidence="9"/>
<feature type="domain" description="Superoxide dismutase copper/zinc binding" evidence="11">
    <location>
        <begin position="41"/>
        <end position="175"/>
    </location>
</feature>
<comment type="function">
    <text evidence="9">Destroys radicals which are normally produced within the cells and which are toxic to biological systems.</text>
</comment>
<evidence type="ECO:0000259" key="11">
    <source>
        <dbReference type="Pfam" id="PF00080"/>
    </source>
</evidence>
<dbReference type="Gene3D" id="2.60.40.200">
    <property type="entry name" value="Superoxide dismutase, copper/zinc binding domain"/>
    <property type="match status" value="1"/>
</dbReference>
<dbReference type="SUPFAM" id="SSF49329">
    <property type="entry name" value="Cu,Zn superoxide dismutase-like"/>
    <property type="match status" value="1"/>
</dbReference>
<dbReference type="InterPro" id="IPR036423">
    <property type="entry name" value="SOD-like_Cu/Zn_dom_sf"/>
</dbReference>
<comment type="similarity">
    <text evidence="1 9">Belongs to the Cu-Zn superoxide dismutase family.</text>
</comment>
<evidence type="ECO:0000256" key="2">
    <source>
        <dbReference type="ARBA" id="ARBA00022723"/>
    </source>
</evidence>
<protein>
    <recommendedName>
        <fullName evidence="9">Superoxide dismutase [Cu-Zn]</fullName>
        <ecNumber evidence="9">1.15.1.1</ecNumber>
    </recommendedName>
</protein>
<dbReference type="Pfam" id="PF00080">
    <property type="entry name" value="Sod_Cu"/>
    <property type="match status" value="1"/>
</dbReference>
<evidence type="ECO:0000256" key="4">
    <source>
        <dbReference type="ARBA" id="ARBA00022862"/>
    </source>
</evidence>
<evidence type="ECO:0000256" key="8">
    <source>
        <dbReference type="ARBA" id="ARBA00049204"/>
    </source>
</evidence>
<evidence type="ECO:0000313" key="12">
    <source>
        <dbReference type="EMBL" id="CAG9095820.1"/>
    </source>
</evidence>
<dbReference type="GO" id="GO:0004784">
    <property type="term" value="F:superoxide dismutase activity"/>
    <property type="evidence" value="ECO:0007669"/>
    <property type="project" value="UniProtKB-EC"/>
</dbReference>
<dbReference type="InterPro" id="IPR018152">
    <property type="entry name" value="SOD_Cu/Zn_BS"/>
</dbReference>
<evidence type="ECO:0000256" key="1">
    <source>
        <dbReference type="ARBA" id="ARBA00010457"/>
    </source>
</evidence>
<feature type="chain" id="PRO_5035816857" description="Superoxide dismutase [Cu-Zn]" evidence="10">
    <location>
        <begin position="19"/>
        <end position="210"/>
    </location>
</feature>
<keyword evidence="2 9" id="KW-0479">Metal-binding</keyword>
<evidence type="ECO:0000256" key="9">
    <source>
        <dbReference type="RuleBase" id="RU000393"/>
    </source>
</evidence>
<sequence length="210" mass="22164">MMMKSLIVVLAAAAVALADHEDVGQPLRAITRISSPHSELVQGNLTFTQLPDGKVRVEGVVLGMTHGLYGMHVHEKGDITGGCLSTGGHFNPEHKNHGHPNDEDRHVGDLGNLEFDENRIGRVDFVDSKICLSGPHSILGRAIVLHEKADDFGRSSHPDSKKTGNAGGRVACGVIGILDPVGGWHTGASSRPSLASIVLAPIAALLLLVH</sequence>
<dbReference type="InterPro" id="IPR001424">
    <property type="entry name" value="SOD_Cu_Zn_dom"/>
</dbReference>
<evidence type="ECO:0000256" key="6">
    <source>
        <dbReference type="ARBA" id="ARBA00023008"/>
    </source>
</evidence>
<dbReference type="AlphaFoldDB" id="A0A8S4DGF9"/>
<evidence type="ECO:0000256" key="7">
    <source>
        <dbReference type="ARBA" id="ARBA00023157"/>
    </source>
</evidence>
<dbReference type="GO" id="GO:0005507">
    <property type="term" value="F:copper ion binding"/>
    <property type="evidence" value="ECO:0007669"/>
    <property type="project" value="InterPro"/>
</dbReference>
<accession>A0A8S4DGF9</accession>
<reference evidence="12" key="1">
    <citation type="submission" date="2020-11" db="EMBL/GenBank/DDBJ databases">
        <authorList>
            <person name="Whiteford S."/>
        </authorList>
    </citation>
    <scope>NUCLEOTIDE SEQUENCE</scope>
</reference>
<dbReference type="PROSITE" id="PS00332">
    <property type="entry name" value="SOD_CU_ZN_2"/>
    <property type="match status" value="1"/>
</dbReference>
<comment type="catalytic activity">
    <reaction evidence="8 9">
        <text>2 superoxide + 2 H(+) = H2O2 + O2</text>
        <dbReference type="Rhea" id="RHEA:20696"/>
        <dbReference type="ChEBI" id="CHEBI:15378"/>
        <dbReference type="ChEBI" id="CHEBI:15379"/>
        <dbReference type="ChEBI" id="CHEBI:16240"/>
        <dbReference type="ChEBI" id="CHEBI:18421"/>
        <dbReference type="EC" id="1.15.1.1"/>
    </reaction>
</comment>
<keyword evidence="7" id="KW-1015">Disulfide bond</keyword>
<evidence type="ECO:0000256" key="5">
    <source>
        <dbReference type="ARBA" id="ARBA00023002"/>
    </source>
</evidence>
<evidence type="ECO:0000313" key="13">
    <source>
        <dbReference type="Proteomes" id="UP000653454"/>
    </source>
</evidence>
<keyword evidence="13" id="KW-1185">Reference proteome</keyword>
<dbReference type="EMBL" id="CAJHNJ030000004">
    <property type="protein sequence ID" value="CAG9095820.1"/>
    <property type="molecule type" value="Genomic_DNA"/>
</dbReference>
<keyword evidence="5 9" id="KW-0560">Oxidoreductase</keyword>
<comment type="cofactor">
    <cofactor evidence="9">
        <name>Cu cation</name>
        <dbReference type="ChEBI" id="CHEBI:23378"/>
    </cofactor>
    <text evidence="9">Binds 1 copper ion per subunit.</text>
</comment>
<dbReference type="InterPro" id="IPR024134">
    <property type="entry name" value="SOD_Cu/Zn_/chaperone"/>
</dbReference>
<comment type="caution">
    <text evidence="12">The sequence shown here is derived from an EMBL/GenBank/DDBJ whole genome shotgun (WGS) entry which is preliminary data.</text>
</comment>
<evidence type="ECO:0000256" key="3">
    <source>
        <dbReference type="ARBA" id="ARBA00022833"/>
    </source>
</evidence>
<feature type="signal peptide" evidence="10">
    <location>
        <begin position="1"/>
        <end position="18"/>
    </location>
</feature>